<dbReference type="InterPro" id="IPR036013">
    <property type="entry name" value="Band_7/SPFH_dom_sf"/>
</dbReference>
<evidence type="ECO:0000259" key="3">
    <source>
        <dbReference type="SMART" id="SM00244"/>
    </source>
</evidence>
<comment type="similarity">
    <text evidence="2">Belongs to the band 7/mec-2 family.</text>
</comment>
<gene>
    <name evidence="4" type="ORF">Rmf_05800</name>
</gene>
<keyword evidence="5" id="KW-1185">Reference proteome</keyword>
<feature type="domain" description="Band 7" evidence="3">
    <location>
        <begin position="27"/>
        <end position="185"/>
    </location>
</feature>
<dbReference type="RefSeq" id="WP_244457968.1">
    <property type="nucleotide sequence ID" value="NZ_AP025637.1"/>
</dbReference>
<dbReference type="EMBL" id="AP025637">
    <property type="protein sequence ID" value="BDG70651.1"/>
    <property type="molecule type" value="Genomic_DNA"/>
</dbReference>
<comment type="subcellular location">
    <subcellularLocation>
        <location evidence="1">Membrane</location>
        <topology evidence="1">Single-pass membrane protein</topology>
    </subcellularLocation>
</comment>
<dbReference type="CDD" id="cd13438">
    <property type="entry name" value="SPFH_eoslipins_u2"/>
    <property type="match status" value="1"/>
</dbReference>
<dbReference type="SMART" id="SM00244">
    <property type="entry name" value="PHB"/>
    <property type="match status" value="1"/>
</dbReference>
<organism evidence="4 5">
    <name type="scientific">Roseomonas fluvialis</name>
    <dbReference type="NCBI Taxonomy" id="1750527"/>
    <lineage>
        <taxon>Bacteria</taxon>
        <taxon>Pseudomonadati</taxon>
        <taxon>Pseudomonadota</taxon>
        <taxon>Alphaproteobacteria</taxon>
        <taxon>Acetobacterales</taxon>
        <taxon>Roseomonadaceae</taxon>
        <taxon>Roseomonas</taxon>
    </lineage>
</organism>
<proteinExistence type="inferred from homology"/>
<accession>A0ABM7XYT4</accession>
<dbReference type="PRINTS" id="PR00721">
    <property type="entry name" value="STOMATIN"/>
</dbReference>
<dbReference type="InterPro" id="IPR043202">
    <property type="entry name" value="Band-7_stomatin-like"/>
</dbReference>
<dbReference type="Pfam" id="PF01145">
    <property type="entry name" value="Band_7"/>
    <property type="match status" value="1"/>
</dbReference>
<name>A0ABM7XYT4_9PROT</name>
<reference evidence="4 5" key="1">
    <citation type="journal article" date="2016" name="Microbes Environ.">
        <title>Phylogenetically diverse aerobic anoxygenic phototrophic bacteria isolated from epilithic biofilms in Tama river, Japan.</title>
        <authorList>
            <person name="Hirose S."/>
            <person name="Matsuura K."/>
            <person name="Haruta S."/>
        </authorList>
    </citation>
    <scope>NUCLEOTIDE SEQUENCE [LARGE SCALE GENOMIC DNA]</scope>
    <source>
        <strain evidence="4 5">S08</strain>
    </source>
</reference>
<evidence type="ECO:0000256" key="2">
    <source>
        <dbReference type="ARBA" id="ARBA00008164"/>
    </source>
</evidence>
<dbReference type="InterPro" id="IPR001972">
    <property type="entry name" value="Stomatin_HflK_fam"/>
</dbReference>
<evidence type="ECO:0000256" key="1">
    <source>
        <dbReference type="ARBA" id="ARBA00004167"/>
    </source>
</evidence>
<dbReference type="Gene3D" id="3.30.479.30">
    <property type="entry name" value="Band 7 domain"/>
    <property type="match status" value="1"/>
</dbReference>
<protein>
    <recommendedName>
        <fullName evidence="3">Band 7 domain-containing protein</fullName>
    </recommendedName>
</protein>
<dbReference type="Proteomes" id="UP000831327">
    <property type="component" value="Chromosome"/>
</dbReference>
<evidence type="ECO:0000313" key="5">
    <source>
        <dbReference type="Proteomes" id="UP000831327"/>
    </source>
</evidence>
<dbReference type="SUPFAM" id="SSF117892">
    <property type="entry name" value="Band 7/SPFH domain"/>
    <property type="match status" value="1"/>
</dbReference>
<sequence length="268" mass="28742">MTTTLIGIFALLACAALALAALRTVLQFRITIWPWEAGLLYVNGRFERMLEPGRHWHGIMGRDVTRILTARQVHILPAQDVLTADGFPVKLGVVVEYRIADPKRAQEETGGRWTEVLHTGVQLAIRAPVLSRGLDAVLADRGALEAEFLPPVQAALDRIGIVVERVALRDLVLPAEVRRMVTELERARREGLVALERARGEQAALRSLANAARLLKGNPELHALRVLQALASSPGKVPPTLVLGAGGLLPLGGGGGGGAEAPDPPPED</sequence>
<evidence type="ECO:0000313" key="4">
    <source>
        <dbReference type="EMBL" id="BDG70651.1"/>
    </source>
</evidence>
<dbReference type="InterPro" id="IPR001107">
    <property type="entry name" value="Band_7"/>
</dbReference>
<dbReference type="PANTHER" id="PTHR10264:SF83">
    <property type="entry name" value="BLL5629 PROTEIN"/>
    <property type="match status" value="1"/>
</dbReference>
<dbReference type="PANTHER" id="PTHR10264">
    <property type="entry name" value="BAND 7 PROTEIN-RELATED"/>
    <property type="match status" value="1"/>
</dbReference>